<sequence length="911" mass="105921">MSSSREYRVYPIFFQPFYPRYLPVLLIVWSGLAGVSMFHVLFKRVSSLPNLFGMFERDKLAGVRKSTLKEAYHGRCPVCGNDNCNRHRGELYHTNYQPWIDLKIPKRVDDALSEFFELVLKEYVYSWYSESMSKDEEFVKELRTSLRYTISVILRRLKQIDLPTVIIHKLIKAGLSHLDVYLRAKRKARWGEDIQDLTIKQYGNHLHVAVRNRHAELEYIRNLCELLFPFIVSNEPQDSKCTISFLRELLSRSLIMPAMDVLANPDVVNKILEVFFDEEPMAKSTDPPTEPVNILKAFCEARPCHADNALHYETSEILSNSTLLFPFLQFMRREGALNLLQFCLTVEDFNRRSLVPDMTDQQKRDLHLEAKELYNLYFAPDAMDRINFEEVVVKAFQDIVTGPPEGVIRMRKTLTLFEAYEYVFSLLESTYCPLFHHSEEYYTLLCGKRRLALARAGSRVASKKPSETFAAMSKLGSRIKGVFKGQTDGESLFNLDLYEESSQPSSDVDQISDDEDTHQTGVSSPQHDLSAWRVSIPGVGMKMEGGKEGFVFIIDIQRVDVREGDGERNSWRVERMYHEFYALEQKLREFHGVFEDAQLPVRRPFGSKSQDFMEKKRPGLEKYLRVLLTKPILRGSQLLYTFLTTNEEFVNKIFGDVNLGKFVRSVSTKVIKERGQHLERFLVTFLASVEAARPKASADEDETDPDLTEKEMLSSLLFENNAGQELDRPNLKEPWTNPEASYMQLNGIIQYVLYLARSVFDVPVWMHQMIVTFAKIFGNSLETYLDYFINTKTEMLKSEQMVEHIMYLLRDVLFFDEDPPRTDAQKLERKEFAFQQMLKFFPSIVPKVLGEEKFYDGCKIVFDALQYPKLNKQLSYILLDIVIKEIFPELSDEDDADEEASQYQEDHYEKD</sequence>
<dbReference type="KEGG" id="spu:575935"/>
<dbReference type="GO" id="GO:0005770">
    <property type="term" value="C:late endosome"/>
    <property type="evidence" value="ECO:0000318"/>
    <property type="project" value="GO_Central"/>
</dbReference>
<dbReference type="PROSITE" id="PS51207">
    <property type="entry name" value="PXA"/>
    <property type="match status" value="1"/>
</dbReference>
<dbReference type="Gene3D" id="3.30.1520.10">
    <property type="entry name" value="Phox-like domain"/>
    <property type="match status" value="1"/>
</dbReference>
<dbReference type="CDD" id="cd08722">
    <property type="entry name" value="RGS_SNX14"/>
    <property type="match status" value="1"/>
</dbReference>
<dbReference type="SMART" id="SM00315">
    <property type="entry name" value="RGS"/>
    <property type="match status" value="1"/>
</dbReference>
<evidence type="ECO:0008006" key="9">
    <source>
        <dbReference type="Google" id="ProtNLM"/>
    </source>
</evidence>
<feature type="domain" description="RGS" evidence="4">
    <location>
        <begin position="313"/>
        <end position="445"/>
    </location>
</feature>
<dbReference type="Proteomes" id="UP000007110">
    <property type="component" value="Unassembled WGS sequence"/>
</dbReference>
<evidence type="ECO:0000259" key="5">
    <source>
        <dbReference type="PROSITE" id="PS50195"/>
    </source>
</evidence>
<dbReference type="CDD" id="cd06877">
    <property type="entry name" value="PX_SNX14"/>
    <property type="match status" value="1"/>
</dbReference>
<accession>A0A7M7NS83</accession>
<evidence type="ECO:0000313" key="7">
    <source>
        <dbReference type="EnsemblMetazoa" id="XP_030839795"/>
    </source>
</evidence>
<feature type="domain" description="PXA" evidence="6">
    <location>
        <begin position="105"/>
        <end position="280"/>
    </location>
</feature>
<dbReference type="GO" id="GO:0080025">
    <property type="term" value="F:phosphatidylinositol-3,5-bisphosphate binding"/>
    <property type="evidence" value="ECO:0007669"/>
    <property type="project" value="InterPro"/>
</dbReference>
<evidence type="ECO:0000259" key="6">
    <source>
        <dbReference type="PROSITE" id="PS51207"/>
    </source>
</evidence>
<keyword evidence="8" id="KW-1185">Reference proteome</keyword>
<dbReference type="AlphaFoldDB" id="A0A7M7NS83"/>
<dbReference type="PROSITE" id="PS50195">
    <property type="entry name" value="PX"/>
    <property type="match status" value="1"/>
</dbReference>
<dbReference type="OrthoDB" id="5957963at2759"/>
<reference evidence="8" key="1">
    <citation type="submission" date="2015-02" db="EMBL/GenBank/DDBJ databases">
        <title>Genome sequencing for Strongylocentrotus purpuratus.</title>
        <authorList>
            <person name="Murali S."/>
            <person name="Liu Y."/>
            <person name="Vee V."/>
            <person name="English A."/>
            <person name="Wang M."/>
            <person name="Skinner E."/>
            <person name="Han Y."/>
            <person name="Muzny D.M."/>
            <person name="Worley K.C."/>
            <person name="Gibbs R.A."/>
        </authorList>
    </citation>
    <scope>NUCLEOTIDE SEQUENCE</scope>
</reference>
<evidence type="ECO:0000256" key="2">
    <source>
        <dbReference type="SAM" id="MobiDB-lite"/>
    </source>
</evidence>
<dbReference type="InterPro" id="IPR037892">
    <property type="entry name" value="SNX14_RGS"/>
</dbReference>
<comment type="similarity">
    <text evidence="1">Belongs to the sorting nexin family.</text>
</comment>
<evidence type="ECO:0000256" key="1">
    <source>
        <dbReference type="ARBA" id="ARBA00010883"/>
    </source>
</evidence>
<keyword evidence="3" id="KW-0812">Transmembrane</keyword>
<feature type="region of interest" description="Disordered" evidence="2">
    <location>
        <begin position="503"/>
        <end position="526"/>
    </location>
</feature>
<dbReference type="Pfam" id="PF00787">
    <property type="entry name" value="PX"/>
    <property type="match status" value="1"/>
</dbReference>
<dbReference type="SUPFAM" id="SSF48097">
    <property type="entry name" value="Regulator of G-protein signaling, RGS"/>
    <property type="match status" value="1"/>
</dbReference>
<dbReference type="InterPro" id="IPR013937">
    <property type="entry name" value="Sorting_nexin_C"/>
</dbReference>
<dbReference type="EnsemblMetazoa" id="XM_030983935">
    <property type="protein sequence ID" value="XP_030839795"/>
    <property type="gene ID" value="LOC575935"/>
</dbReference>
<protein>
    <recommendedName>
        <fullName evidence="9">Sorting nexin-14</fullName>
    </recommendedName>
</protein>
<dbReference type="PANTHER" id="PTHR22775:SF44">
    <property type="entry name" value="SORTING NEXIN-14"/>
    <property type="match status" value="1"/>
</dbReference>
<feature type="region of interest" description="Disordered" evidence="2">
    <location>
        <begin position="892"/>
        <end position="911"/>
    </location>
</feature>
<dbReference type="FunCoup" id="A0A7M7NS83">
    <property type="interactions" value="951"/>
</dbReference>
<dbReference type="InterPro" id="IPR036305">
    <property type="entry name" value="RGS_sf"/>
</dbReference>
<feature type="transmembrane region" description="Helical" evidence="3">
    <location>
        <begin position="21"/>
        <end position="42"/>
    </location>
</feature>
<dbReference type="InterPro" id="IPR037436">
    <property type="entry name" value="SNX14_PX"/>
</dbReference>
<proteinExistence type="inferred from homology"/>
<evidence type="ECO:0000313" key="8">
    <source>
        <dbReference type="Proteomes" id="UP000007110"/>
    </source>
</evidence>
<dbReference type="GO" id="GO:0097352">
    <property type="term" value="P:autophagosome maturation"/>
    <property type="evidence" value="ECO:0000318"/>
    <property type="project" value="GO_Central"/>
</dbReference>
<evidence type="ECO:0000259" key="4">
    <source>
        <dbReference type="PROSITE" id="PS50132"/>
    </source>
</evidence>
<dbReference type="SMART" id="SM00312">
    <property type="entry name" value="PX"/>
    <property type="match status" value="1"/>
</dbReference>
<evidence type="ECO:0000256" key="3">
    <source>
        <dbReference type="SAM" id="Phobius"/>
    </source>
</evidence>
<keyword evidence="3" id="KW-0472">Membrane</keyword>
<dbReference type="SMART" id="SM00313">
    <property type="entry name" value="PXA"/>
    <property type="match status" value="1"/>
</dbReference>
<reference evidence="7" key="2">
    <citation type="submission" date="2021-01" db="UniProtKB">
        <authorList>
            <consortium name="EnsemblMetazoa"/>
        </authorList>
    </citation>
    <scope>IDENTIFICATION</scope>
</reference>
<dbReference type="InterPro" id="IPR044926">
    <property type="entry name" value="RGS_subdomain_2"/>
</dbReference>
<dbReference type="PROSITE" id="PS50132">
    <property type="entry name" value="RGS"/>
    <property type="match status" value="1"/>
</dbReference>
<name>A0A7M7NS83_STRPU</name>
<dbReference type="OMA" id="MYVYVIS"/>
<dbReference type="RefSeq" id="XP_030839795.1">
    <property type="nucleotide sequence ID" value="XM_030983935.1"/>
</dbReference>
<keyword evidence="3" id="KW-1133">Transmembrane helix</keyword>
<organism evidence="7 8">
    <name type="scientific">Strongylocentrotus purpuratus</name>
    <name type="common">Purple sea urchin</name>
    <dbReference type="NCBI Taxonomy" id="7668"/>
    <lineage>
        <taxon>Eukaryota</taxon>
        <taxon>Metazoa</taxon>
        <taxon>Echinodermata</taxon>
        <taxon>Eleutherozoa</taxon>
        <taxon>Echinozoa</taxon>
        <taxon>Echinoidea</taxon>
        <taxon>Euechinoidea</taxon>
        <taxon>Echinacea</taxon>
        <taxon>Camarodonta</taxon>
        <taxon>Echinidea</taxon>
        <taxon>Strongylocentrotidae</taxon>
        <taxon>Strongylocentrotus</taxon>
    </lineage>
</organism>
<dbReference type="InterPro" id="IPR016137">
    <property type="entry name" value="RGS"/>
</dbReference>
<feature type="domain" description="PX" evidence="5">
    <location>
        <begin position="530"/>
        <end position="650"/>
    </location>
</feature>
<dbReference type="GO" id="GO:0035091">
    <property type="term" value="F:phosphatidylinositol binding"/>
    <property type="evidence" value="ECO:0000318"/>
    <property type="project" value="GO_Central"/>
</dbReference>
<dbReference type="SUPFAM" id="SSF64268">
    <property type="entry name" value="PX domain"/>
    <property type="match status" value="1"/>
</dbReference>
<dbReference type="Pfam" id="PF02194">
    <property type="entry name" value="PXA"/>
    <property type="match status" value="1"/>
</dbReference>
<dbReference type="InterPro" id="IPR036871">
    <property type="entry name" value="PX_dom_sf"/>
</dbReference>
<dbReference type="Pfam" id="PF08628">
    <property type="entry name" value="Nexin_C"/>
    <property type="match status" value="1"/>
</dbReference>
<dbReference type="Pfam" id="PF00615">
    <property type="entry name" value="RGS"/>
    <property type="match status" value="1"/>
</dbReference>
<dbReference type="InParanoid" id="A0A7M7NS83"/>
<dbReference type="InterPro" id="IPR003114">
    <property type="entry name" value="Phox_assoc"/>
</dbReference>
<dbReference type="CTD" id="57231"/>
<dbReference type="Gene3D" id="1.10.167.10">
    <property type="entry name" value="Regulator of G-protein Signalling 4, domain 2"/>
    <property type="match status" value="1"/>
</dbReference>
<dbReference type="PANTHER" id="PTHR22775">
    <property type="entry name" value="SORTING NEXIN"/>
    <property type="match status" value="1"/>
</dbReference>
<dbReference type="GeneID" id="575935"/>
<dbReference type="InterPro" id="IPR001683">
    <property type="entry name" value="PX_dom"/>
</dbReference>